<dbReference type="EMBL" id="FNQM01000010">
    <property type="protein sequence ID" value="SEA74037.1"/>
    <property type="molecule type" value="Genomic_DNA"/>
</dbReference>
<dbReference type="Proteomes" id="UP000198703">
    <property type="component" value="Unassembled WGS sequence"/>
</dbReference>
<dbReference type="Pfam" id="PF03597">
    <property type="entry name" value="FixS"/>
    <property type="match status" value="1"/>
</dbReference>
<keyword evidence="1" id="KW-1133">Transmembrane helix</keyword>
<dbReference type="InterPro" id="IPR004714">
    <property type="entry name" value="Cyt_oxidase_maturation_cbb3"/>
</dbReference>
<dbReference type="PANTHER" id="PTHR41532">
    <property type="entry name" value="FIXS PROTEIN"/>
    <property type="match status" value="1"/>
</dbReference>
<dbReference type="NCBIfam" id="TIGR00847">
    <property type="entry name" value="ccoS"/>
    <property type="match status" value="1"/>
</dbReference>
<keyword evidence="3" id="KW-1185">Reference proteome</keyword>
<name>A0A1H4DN62_9RHOB</name>
<keyword evidence="1" id="KW-0472">Membrane</keyword>
<dbReference type="AlphaFoldDB" id="A0A1H4DN62"/>
<proteinExistence type="predicted"/>
<dbReference type="PANTHER" id="PTHR41532:SF1">
    <property type="entry name" value="FIXS PROTEIN"/>
    <property type="match status" value="1"/>
</dbReference>
<sequence>MTNLLLLIPVAIGLGLLGLFAFVWTLRSGQYDDLDGAAERILHEDDEY</sequence>
<reference evidence="2 3" key="1">
    <citation type="submission" date="2016-10" db="EMBL/GenBank/DDBJ databases">
        <authorList>
            <person name="de Groot N.N."/>
        </authorList>
    </citation>
    <scope>NUCLEOTIDE SEQUENCE [LARGE SCALE GENOMIC DNA]</scope>
    <source>
        <strain evidence="2 3">DSM 15345</strain>
    </source>
</reference>
<dbReference type="STRING" id="89524.SAMN05444370_110134"/>
<keyword evidence="1" id="KW-0812">Transmembrane</keyword>
<organism evidence="2 3">
    <name type="scientific">Rubrimonas cliftonensis</name>
    <dbReference type="NCBI Taxonomy" id="89524"/>
    <lineage>
        <taxon>Bacteria</taxon>
        <taxon>Pseudomonadati</taxon>
        <taxon>Pseudomonadota</taxon>
        <taxon>Alphaproteobacteria</taxon>
        <taxon>Rhodobacterales</taxon>
        <taxon>Paracoccaceae</taxon>
        <taxon>Rubrimonas</taxon>
    </lineage>
</organism>
<dbReference type="RefSeq" id="WP_093254707.1">
    <property type="nucleotide sequence ID" value="NZ_FNQM01000010.1"/>
</dbReference>
<evidence type="ECO:0000256" key="1">
    <source>
        <dbReference type="SAM" id="Phobius"/>
    </source>
</evidence>
<evidence type="ECO:0000313" key="3">
    <source>
        <dbReference type="Proteomes" id="UP000198703"/>
    </source>
</evidence>
<feature type="transmembrane region" description="Helical" evidence="1">
    <location>
        <begin position="6"/>
        <end position="26"/>
    </location>
</feature>
<gene>
    <name evidence="2" type="ORF">SAMN05444370_110134</name>
</gene>
<protein>
    <submittedName>
        <fullName evidence="2">Cytochrome oxidase maturation protein, cbb3-type</fullName>
    </submittedName>
</protein>
<evidence type="ECO:0000313" key="2">
    <source>
        <dbReference type="EMBL" id="SEA74037.1"/>
    </source>
</evidence>
<accession>A0A1H4DN62</accession>